<evidence type="ECO:0000256" key="1">
    <source>
        <dbReference type="SAM" id="SignalP"/>
    </source>
</evidence>
<accession>A0AAV9X664</accession>
<dbReference type="AlphaFoldDB" id="A0AAV9X664"/>
<proteinExistence type="predicted"/>
<comment type="caution">
    <text evidence="2">The sequence shown here is derived from an EMBL/GenBank/DDBJ whole genome shotgun (WGS) entry which is preliminary data.</text>
</comment>
<dbReference type="Proteomes" id="UP001365542">
    <property type="component" value="Unassembled WGS sequence"/>
</dbReference>
<feature type="chain" id="PRO_5043463132" evidence="1">
    <location>
        <begin position="21"/>
        <end position="144"/>
    </location>
</feature>
<protein>
    <submittedName>
        <fullName evidence="2">Uncharacterized protein</fullName>
    </submittedName>
</protein>
<dbReference type="Pfam" id="PF19271">
    <property type="entry name" value="Nis1"/>
    <property type="match status" value="1"/>
</dbReference>
<dbReference type="InterPro" id="IPR045469">
    <property type="entry name" value="Nis1"/>
</dbReference>
<evidence type="ECO:0000313" key="3">
    <source>
        <dbReference type="Proteomes" id="UP001365542"/>
    </source>
</evidence>
<gene>
    <name evidence="2" type="ORF">TWF694_011761</name>
</gene>
<reference evidence="2 3" key="1">
    <citation type="submission" date="2019-10" db="EMBL/GenBank/DDBJ databases">
        <authorList>
            <person name="Palmer J.M."/>
        </authorList>
    </citation>
    <scope>NUCLEOTIDE SEQUENCE [LARGE SCALE GENOMIC DNA]</scope>
    <source>
        <strain evidence="2 3">TWF694</strain>
    </source>
</reference>
<dbReference type="EMBL" id="JAVHJO010000009">
    <property type="protein sequence ID" value="KAK6537579.1"/>
    <property type="molecule type" value="Genomic_DNA"/>
</dbReference>
<organism evidence="2 3">
    <name type="scientific">Orbilia ellipsospora</name>
    <dbReference type="NCBI Taxonomy" id="2528407"/>
    <lineage>
        <taxon>Eukaryota</taxon>
        <taxon>Fungi</taxon>
        <taxon>Dikarya</taxon>
        <taxon>Ascomycota</taxon>
        <taxon>Pezizomycotina</taxon>
        <taxon>Orbiliomycetes</taxon>
        <taxon>Orbiliales</taxon>
        <taxon>Orbiliaceae</taxon>
        <taxon>Orbilia</taxon>
    </lineage>
</organism>
<name>A0AAV9X664_9PEZI</name>
<feature type="signal peptide" evidence="1">
    <location>
        <begin position="1"/>
        <end position="20"/>
    </location>
</feature>
<evidence type="ECO:0000313" key="2">
    <source>
        <dbReference type="EMBL" id="KAK6537579.1"/>
    </source>
</evidence>
<sequence length="144" mass="15008">MKFLNIAVATAAAFSGLSEAIITGISIPSTIKAGDGFNLYINTANYIQSVYDVSVALGVAPGKGIQGALGQVTDSFYLGPSQSNVLYRIPKWTTIPSSLTKGTWTYAATFFSLYGAGAAPTLVTYNVTITVGDTTSTSYVTSKP</sequence>
<keyword evidence="3" id="KW-1185">Reference proteome</keyword>
<keyword evidence="1" id="KW-0732">Signal</keyword>